<feature type="region of interest" description="Disordered" evidence="1">
    <location>
        <begin position="1"/>
        <end position="43"/>
    </location>
</feature>
<accession>A0ABU9BJI6</accession>
<name>A0ABU9BJI6_9BURK</name>
<evidence type="ECO:0000256" key="1">
    <source>
        <dbReference type="SAM" id="MobiDB-lite"/>
    </source>
</evidence>
<organism evidence="2 3">
    <name type="scientific">Ideonella lacteola</name>
    <dbReference type="NCBI Taxonomy" id="2984193"/>
    <lineage>
        <taxon>Bacteria</taxon>
        <taxon>Pseudomonadati</taxon>
        <taxon>Pseudomonadota</taxon>
        <taxon>Betaproteobacteria</taxon>
        <taxon>Burkholderiales</taxon>
        <taxon>Sphaerotilaceae</taxon>
        <taxon>Ideonella</taxon>
    </lineage>
</organism>
<evidence type="ECO:0000313" key="2">
    <source>
        <dbReference type="EMBL" id="MEK8029914.1"/>
    </source>
</evidence>
<proteinExistence type="predicted"/>
<dbReference type="Proteomes" id="UP001371218">
    <property type="component" value="Unassembled WGS sequence"/>
</dbReference>
<reference evidence="2 3" key="1">
    <citation type="submission" date="2024-04" db="EMBL/GenBank/DDBJ databases">
        <title>Novel species of the genus Ideonella isolated from streams.</title>
        <authorList>
            <person name="Lu H."/>
        </authorList>
    </citation>
    <scope>NUCLEOTIDE SEQUENCE [LARGE SCALE GENOMIC DNA]</scope>
    <source>
        <strain evidence="2 3">DXS29W</strain>
    </source>
</reference>
<sequence>MSESEVASVPAEPRKRSRHVRPAEARVHVPARTPPAGRSHGLPSPRRLLAAQVVAWHNGHPLARKITRRQLGGYGVVSLPFSPALPEGQEGPPPFPMFDDLSLIPGLSRSKVVALALAQGWKERPGAPEWPLRKVPVSKGWNESESEPIYLLTVALKRGSKKPPLRLLIGRSAAVDPRGVIGHRLSSRPKLALAGASMVLPAVLLAWALKAMWPASGPSLAPAEPLVAEAARGGAPPSNGPSGRVGAAPERAIQATTPPLAGATDAAPRGPVVAGADDILPVPRERGSSGKGPRVGTGVSADVGDLRAAATSADQFRLVGPAQRDPTALEKQANQLQSALDAMGQTGGRLRMDVVGTAEGDALSIGPLGDQAEAERIARRLAAHGINLKVTEQP</sequence>
<feature type="region of interest" description="Disordered" evidence="1">
    <location>
        <begin position="258"/>
        <end position="300"/>
    </location>
</feature>
<dbReference type="EMBL" id="JBBUTG010000002">
    <property type="protein sequence ID" value="MEK8029914.1"/>
    <property type="molecule type" value="Genomic_DNA"/>
</dbReference>
<dbReference type="RefSeq" id="WP_341424273.1">
    <property type="nucleotide sequence ID" value="NZ_JBBUTG010000002.1"/>
</dbReference>
<gene>
    <name evidence="2" type="ORF">AACH06_03690</name>
</gene>
<evidence type="ECO:0000313" key="3">
    <source>
        <dbReference type="Proteomes" id="UP001371218"/>
    </source>
</evidence>
<evidence type="ECO:0008006" key="4">
    <source>
        <dbReference type="Google" id="ProtNLM"/>
    </source>
</evidence>
<keyword evidence="3" id="KW-1185">Reference proteome</keyword>
<protein>
    <recommendedName>
        <fullName evidence="4">SPOR domain-containing protein</fullName>
    </recommendedName>
</protein>
<comment type="caution">
    <text evidence="2">The sequence shown here is derived from an EMBL/GenBank/DDBJ whole genome shotgun (WGS) entry which is preliminary data.</text>
</comment>